<evidence type="ECO:0008006" key="3">
    <source>
        <dbReference type="Google" id="ProtNLM"/>
    </source>
</evidence>
<keyword evidence="2" id="KW-1185">Reference proteome</keyword>
<evidence type="ECO:0000313" key="1">
    <source>
        <dbReference type="EMBL" id="PCH39481.1"/>
    </source>
</evidence>
<dbReference type="EMBL" id="KB467998">
    <property type="protein sequence ID" value="PCH39481.1"/>
    <property type="molecule type" value="Genomic_DNA"/>
</dbReference>
<reference evidence="1 2" key="1">
    <citation type="journal article" date="2012" name="Science">
        <title>The Paleozoic origin of enzymatic lignin decomposition reconstructed from 31 fungal genomes.</title>
        <authorList>
            <person name="Floudas D."/>
            <person name="Binder M."/>
            <person name="Riley R."/>
            <person name="Barry K."/>
            <person name="Blanchette R.A."/>
            <person name="Henrissat B."/>
            <person name="Martinez A.T."/>
            <person name="Otillar R."/>
            <person name="Spatafora J.W."/>
            <person name="Yadav J.S."/>
            <person name="Aerts A."/>
            <person name="Benoit I."/>
            <person name="Boyd A."/>
            <person name="Carlson A."/>
            <person name="Copeland A."/>
            <person name="Coutinho P.M."/>
            <person name="de Vries R.P."/>
            <person name="Ferreira P."/>
            <person name="Findley K."/>
            <person name="Foster B."/>
            <person name="Gaskell J."/>
            <person name="Glotzer D."/>
            <person name="Gorecki P."/>
            <person name="Heitman J."/>
            <person name="Hesse C."/>
            <person name="Hori C."/>
            <person name="Igarashi K."/>
            <person name="Jurgens J.A."/>
            <person name="Kallen N."/>
            <person name="Kersten P."/>
            <person name="Kohler A."/>
            <person name="Kuees U."/>
            <person name="Kumar T.K.A."/>
            <person name="Kuo A."/>
            <person name="LaButti K."/>
            <person name="Larrondo L.F."/>
            <person name="Lindquist E."/>
            <person name="Ling A."/>
            <person name="Lombard V."/>
            <person name="Lucas S."/>
            <person name="Lundell T."/>
            <person name="Martin R."/>
            <person name="McLaughlin D.J."/>
            <person name="Morgenstern I."/>
            <person name="Morin E."/>
            <person name="Murat C."/>
            <person name="Nagy L.G."/>
            <person name="Nolan M."/>
            <person name="Ohm R.A."/>
            <person name="Patyshakuliyeva A."/>
            <person name="Rokas A."/>
            <person name="Ruiz-Duenas F.J."/>
            <person name="Sabat G."/>
            <person name="Salamov A."/>
            <person name="Samejima M."/>
            <person name="Schmutz J."/>
            <person name="Slot J.C."/>
            <person name="St John F."/>
            <person name="Stenlid J."/>
            <person name="Sun H."/>
            <person name="Sun S."/>
            <person name="Syed K."/>
            <person name="Tsang A."/>
            <person name="Wiebenga A."/>
            <person name="Young D."/>
            <person name="Pisabarro A."/>
            <person name="Eastwood D.C."/>
            <person name="Martin F."/>
            <person name="Cullen D."/>
            <person name="Grigoriev I.V."/>
            <person name="Hibbett D.S."/>
        </authorList>
    </citation>
    <scope>NUCLEOTIDE SEQUENCE [LARGE SCALE GENOMIC DNA]</scope>
    <source>
        <strain evidence="1 2">MD-104</strain>
    </source>
</reference>
<protein>
    <recommendedName>
        <fullName evidence="3">Retrotransposon gag domain-containing protein</fullName>
    </recommendedName>
</protein>
<dbReference type="OrthoDB" id="2768905at2759"/>
<evidence type="ECO:0000313" key="2">
    <source>
        <dbReference type="Proteomes" id="UP000218811"/>
    </source>
</evidence>
<name>A0A2H3JC68_WOLCO</name>
<organism evidence="1 2">
    <name type="scientific">Wolfiporia cocos (strain MD-104)</name>
    <name type="common">Brown rot fungus</name>
    <dbReference type="NCBI Taxonomy" id="742152"/>
    <lineage>
        <taxon>Eukaryota</taxon>
        <taxon>Fungi</taxon>
        <taxon>Dikarya</taxon>
        <taxon>Basidiomycota</taxon>
        <taxon>Agaricomycotina</taxon>
        <taxon>Agaricomycetes</taxon>
        <taxon>Polyporales</taxon>
        <taxon>Phaeolaceae</taxon>
        <taxon>Wolfiporia</taxon>
    </lineage>
</organism>
<dbReference type="OMA" id="WEDYLDK"/>
<accession>A0A2H3JC68</accession>
<feature type="non-terminal residue" evidence="1">
    <location>
        <position position="1"/>
    </location>
</feature>
<dbReference type="Proteomes" id="UP000218811">
    <property type="component" value="Unassembled WGS sequence"/>
</dbReference>
<proteinExistence type="predicted"/>
<gene>
    <name evidence="1" type="ORF">WOLCODRAFT_53554</name>
</gene>
<dbReference type="AlphaFoldDB" id="A0A2H3JC68"/>
<sequence>PPEFSGDKSKITVHKWLQKCIMYFGAAKITEERRQIVEALQWLTGSAFDYQEVHIRNSADPTKDLGTWKEFEEQMTKVYGKKTDEEIARKEIEEYFGKSGKEKARADFYQYAERLRQLAKKAKTDNSTLMEKLKDVMPEKVRDAFALAKVFGNPLPTDWEDYLDKAISIHKEVYRDEIKGSIF</sequence>
<feature type="non-terminal residue" evidence="1">
    <location>
        <position position="183"/>
    </location>
</feature>